<dbReference type="AlphaFoldDB" id="A0A817SQD6"/>
<reference evidence="2" key="1">
    <citation type="submission" date="2021-02" db="EMBL/GenBank/DDBJ databases">
        <authorList>
            <person name="Nowell W R."/>
        </authorList>
    </citation>
    <scope>NUCLEOTIDE SEQUENCE</scope>
</reference>
<dbReference type="EMBL" id="CAJNYD010000710">
    <property type="protein sequence ID" value="CAF3291422.1"/>
    <property type="molecule type" value="Genomic_DNA"/>
</dbReference>
<gene>
    <name evidence="3" type="ORF">FME351_LOCUS11119</name>
    <name evidence="5" type="ORF">GRG538_LOCUS30224</name>
    <name evidence="2" type="ORF">LUA448_LOCUS7258</name>
    <name evidence="4" type="ORF">TIS948_LOCUS31378</name>
</gene>
<organism evidence="2 6">
    <name type="scientific">Rotaria socialis</name>
    <dbReference type="NCBI Taxonomy" id="392032"/>
    <lineage>
        <taxon>Eukaryota</taxon>
        <taxon>Metazoa</taxon>
        <taxon>Spiralia</taxon>
        <taxon>Gnathifera</taxon>
        <taxon>Rotifera</taxon>
        <taxon>Eurotatoria</taxon>
        <taxon>Bdelloidea</taxon>
        <taxon>Philodinida</taxon>
        <taxon>Philodinidae</taxon>
        <taxon>Rotaria</taxon>
    </lineage>
</organism>
<feature type="region of interest" description="Disordered" evidence="1">
    <location>
        <begin position="36"/>
        <end position="59"/>
    </location>
</feature>
<accession>A0A817SQD6</accession>
<dbReference type="Proteomes" id="UP000663872">
    <property type="component" value="Unassembled WGS sequence"/>
</dbReference>
<sequence length="93" mass="10671">MSNKDPRSVRYKNSKDVIEAGKRDVELTFLKKVSMGYQGLNSPSGSDQGGKRGRTSSDDDLNVRLLETIPQNDRDLFKEIQRHLQILHLMRQL</sequence>
<dbReference type="Proteomes" id="UP000663833">
    <property type="component" value="Unassembled WGS sequence"/>
</dbReference>
<dbReference type="EMBL" id="CAJNYT010005352">
    <property type="protein sequence ID" value="CAF3730391.1"/>
    <property type="molecule type" value="Genomic_DNA"/>
</dbReference>
<evidence type="ECO:0000256" key="1">
    <source>
        <dbReference type="SAM" id="MobiDB-lite"/>
    </source>
</evidence>
<dbReference type="Proteomes" id="UP000663869">
    <property type="component" value="Unassembled WGS sequence"/>
</dbReference>
<proteinExistence type="predicted"/>
<evidence type="ECO:0000313" key="5">
    <source>
        <dbReference type="EMBL" id="CAF3730391.1"/>
    </source>
</evidence>
<evidence type="ECO:0000313" key="2">
    <source>
        <dbReference type="EMBL" id="CAF3291422.1"/>
    </source>
</evidence>
<dbReference type="EMBL" id="CAJNYU010001249">
    <property type="protein sequence ID" value="CAF3423297.1"/>
    <property type="molecule type" value="Genomic_DNA"/>
</dbReference>
<name>A0A817SQD6_9BILA</name>
<evidence type="ECO:0000313" key="4">
    <source>
        <dbReference type="EMBL" id="CAF3443433.1"/>
    </source>
</evidence>
<comment type="caution">
    <text evidence="2">The sequence shown here is derived from an EMBL/GenBank/DDBJ whole genome shotgun (WGS) entry which is preliminary data.</text>
</comment>
<evidence type="ECO:0000313" key="6">
    <source>
        <dbReference type="Proteomes" id="UP000663833"/>
    </source>
</evidence>
<dbReference type="Proteomes" id="UP000663825">
    <property type="component" value="Unassembled WGS sequence"/>
</dbReference>
<evidence type="ECO:0000313" key="3">
    <source>
        <dbReference type="EMBL" id="CAF3423297.1"/>
    </source>
</evidence>
<dbReference type="EMBL" id="CAJNXB010005733">
    <property type="protein sequence ID" value="CAF3443433.1"/>
    <property type="molecule type" value="Genomic_DNA"/>
</dbReference>
<protein>
    <submittedName>
        <fullName evidence="2">Uncharacterized protein</fullName>
    </submittedName>
</protein>